<dbReference type="Pfam" id="PF13403">
    <property type="entry name" value="Hint_2"/>
    <property type="match status" value="1"/>
</dbReference>
<feature type="domain" description="Hedgehog/Intein (Hint)" evidence="1">
    <location>
        <begin position="549"/>
        <end position="688"/>
    </location>
</feature>
<dbReference type="NCBIfam" id="TIGR04415">
    <property type="entry name" value="O_hepto_targRPT"/>
    <property type="match status" value="2"/>
</dbReference>
<dbReference type="EMBL" id="BAPF01000038">
    <property type="protein sequence ID" value="GBQ83918.1"/>
    <property type="molecule type" value="Genomic_DNA"/>
</dbReference>
<sequence>MSNVTSGQLWVDGKITGSNLIVPGDTFKGHVYSSVIVQSGGDWEADATIASGGSIVISQGGTVSGATVLNGGSITSYNSTSGKLAFTWGTSGGTLELKSGAVDHAETPKAGNATILVDSGATLSSAILQSGNTLQVSGGGRLFGATVNTGATVILSSGSTASSLALSGGTVDAYTLPKFVTGHFTSGKLILESGVSDGGYNQPNSGITIEVKSGALLSNSTMLGASDITLVQSGGTASGIKLDNYGNLAVAAGGKASGTTVGSNGYFALAGSAVSTTITQAGKLEIASGGIATSNTVTSGQVSVDAGGTLNSATVQGSSLNANGQSVPGVIVSGGGTMSSVTVQDWANLRVSAGGSAVNTVVNSRGGLSLAGSATGTTVNTSGVMNVTSGGAADNTTITAGGEAYVGSAGTLGNTTVASTGIVSIDSGGVLSGQLTLQDGGSATLWNNAGGVVDLQGDTNGGLVISGLTSGGTVSTVISGFNGSAAGNSDSIELAGLKSADVASVTYPSADQVALALTNGSTVTLNIPGVESHGFTVSDGKNGWLDYEVCFLSGSMIQTPHGEVAVETLGLGDEVIAYVDGLPQSRRVVWAGKSHATVRPHLAEDEAGYPVRILENAISQGVPYKDMLITAEHCLFFYGRFVPARMLVNGVSIFYDTSITSYDYYHVETEEHSVLRADGMLTESYLDTGNRSAFRQAGSVVGLGAGRRDWTTDAAVPLCIERAFVEPLFHSLVARAAAASGQEGPVTLSEQTMDPDLHLVTQTGAVVRPVYHKAAQYRFMLPPGVTSVRIVSRASRPTDTVGPFVDDRRMLGVAIASVQLITADQTQSITTHLQADKPAGWYATDTSHAWTDGNASLPLPALAKKAMSMLCLEVCAAGPYRLADQAEEKTVAQSA</sequence>
<keyword evidence="3" id="KW-1185">Reference proteome</keyword>
<dbReference type="Proteomes" id="UP001065047">
    <property type="component" value="Unassembled WGS sequence"/>
</dbReference>
<evidence type="ECO:0000313" key="3">
    <source>
        <dbReference type="Proteomes" id="UP001065047"/>
    </source>
</evidence>
<comment type="caution">
    <text evidence="2">The sequence shown here is derived from an EMBL/GenBank/DDBJ whole genome shotgun (WGS) entry which is preliminary data.</text>
</comment>
<dbReference type="InterPro" id="IPR030930">
    <property type="entry name" value="AIDA"/>
</dbReference>
<dbReference type="SUPFAM" id="SSF51294">
    <property type="entry name" value="Hedgehog/intein (Hint) domain"/>
    <property type="match status" value="1"/>
</dbReference>
<dbReference type="Gene3D" id="2.160.20.20">
    <property type="match status" value="2"/>
</dbReference>
<organism evidence="2 3">
    <name type="scientific">Acetobacter malorum DSM 14337</name>
    <dbReference type="NCBI Taxonomy" id="1307910"/>
    <lineage>
        <taxon>Bacteria</taxon>
        <taxon>Pseudomonadati</taxon>
        <taxon>Pseudomonadota</taxon>
        <taxon>Alphaproteobacteria</taxon>
        <taxon>Acetobacterales</taxon>
        <taxon>Acetobacteraceae</taxon>
        <taxon>Acetobacter</taxon>
    </lineage>
</organism>
<dbReference type="InterPro" id="IPR036844">
    <property type="entry name" value="Hint_dom_sf"/>
</dbReference>
<protein>
    <recommendedName>
        <fullName evidence="1">Hedgehog/Intein (Hint) domain-containing protein</fullName>
    </recommendedName>
</protein>
<accession>A0ABQ0PXC0</accession>
<name>A0ABQ0PXC0_9PROT</name>
<dbReference type="RefSeq" id="WP_082781899.1">
    <property type="nucleotide sequence ID" value="NZ_BAPF01000038.1"/>
</dbReference>
<evidence type="ECO:0000259" key="1">
    <source>
        <dbReference type="Pfam" id="PF13403"/>
    </source>
</evidence>
<proteinExistence type="predicted"/>
<reference evidence="2" key="1">
    <citation type="submission" date="2013-04" db="EMBL/GenBank/DDBJ databases">
        <title>The genome sequencing project of 58 acetic acid bacteria.</title>
        <authorList>
            <person name="Okamoto-Kainuma A."/>
            <person name="Ishikawa M."/>
            <person name="Umino S."/>
            <person name="Koizumi Y."/>
            <person name="Shiwa Y."/>
            <person name="Yoshikawa H."/>
            <person name="Matsutani M."/>
            <person name="Matsushita K."/>
        </authorList>
    </citation>
    <scope>NUCLEOTIDE SEQUENCE</scope>
    <source>
        <strain evidence="2">DSM 14337</strain>
    </source>
</reference>
<gene>
    <name evidence="2" type="ORF">AA14337_2713</name>
</gene>
<evidence type="ECO:0000313" key="2">
    <source>
        <dbReference type="EMBL" id="GBQ83918.1"/>
    </source>
</evidence>
<dbReference type="InterPro" id="IPR012332">
    <property type="entry name" value="Autotransporter_pectin_lyase_C"/>
</dbReference>
<dbReference type="InterPro" id="IPR028992">
    <property type="entry name" value="Hedgehog/Intein_dom"/>
</dbReference>
<dbReference type="GeneID" id="29558378"/>